<protein>
    <submittedName>
        <fullName evidence="6">Major facilitator superfamily MFS_1</fullName>
    </submittedName>
</protein>
<feature type="transmembrane region" description="Helical" evidence="4">
    <location>
        <begin position="86"/>
        <end position="103"/>
    </location>
</feature>
<keyword evidence="7" id="KW-1185">Reference proteome</keyword>
<gene>
    <name evidence="6" type="ORF">JCM19239_1873</name>
</gene>
<dbReference type="Pfam" id="PF07690">
    <property type="entry name" value="MFS_1"/>
    <property type="match status" value="1"/>
</dbReference>
<dbReference type="InterPro" id="IPR036259">
    <property type="entry name" value="MFS_trans_sf"/>
</dbReference>
<organism evidence="6 7">
    <name type="scientific">Vibrio variabilis</name>
    <dbReference type="NCBI Taxonomy" id="990271"/>
    <lineage>
        <taxon>Bacteria</taxon>
        <taxon>Pseudomonadati</taxon>
        <taxon>Pseudomonadota</taxon>
        <taxon>Gammaproteobacteria</taxon>
        <taxon>Vibrionales</taxon>
        <taxon>Vibrionaceae</taxon>
        <taxon>Vibrio</taxon>
    </lineage>
</organism>
<keyword evidence="3 4" id="KW-0472">Membrane</keyword>
<evidence type="ECO:0000256" key="4">
    <source>
        <dbReference type="SAM" id="Phobius"/>
    </source>
</evidence>
<evidence type="ECO:0000256" key="2">
    <source>
        <dbReference type="ARBA" id="ARBA00022989"/>
    </source>
</evidence>
<feature type="transmembrane region" description="Helical" evidence="4">
    <location>
        <begin position="124"/>
        <end position="146"/>
    </location>
</feature>
<feature type="transmembrane region" description="Helical" evidence="4">
    <location>
        <begin position="30"/>
        <end position="49"/>
    </location>
</feature>
<evidence type="ECO:0000256" key="3">
    <source>
        <dbReference type="ARBA" id="ARBA00023136"/>
    </source>
</evidence>
<feature type="transmembrane region" description="Helical" evidence="4">
    <location>
        <begin position="152"/>
        <end position="171"/>
    </location>
</feature>
<dbReference type="Gene3D" id="1.20.1250.20">
    <property type="entry name" value="MFS general substrate transporter like domains"/>
    <property type="match status" value="1"/>
</dbReference>
<evidence type="ECO:0000259" key="5">
    <source>
        <dbReference type="PROSITE" id="PS50850"/>
    </source>
</evidence>
<sequence>MYLGYQGVVTYQLYILQDYIGLSVENSNHAIGTIAVITLITLLISGLLSGFMSDRLQRRKIFVFLSSVIMGIALLIPLVMPTLTGMYLYAAVLGLGYGAYTAIDMALMTQVLPKGGKNAGKDMGILTIATVLPQSISPILSAWLLSQFGGDYSSLFIAAMLCVFASSVLVLPINRYVKSWSVTYCLERTIKLNER</sequence>
<keyword evidence="1 4" id="KW-0812">Transmembrane</keyword>
<dbReference type="PANTHER" id="PTHR23528:SF1">
    <property type="entry name" value="MAJOR FACILITATOR SUPERFAMILY (MFS) PROFILE DOMAIN-CONTAINING PROTEIN"/>
    <property type="match status" value="1"/>
</dbReference>
<evidence type="ECO:0000313" key="6">
    <source>
        <dbReference type="EMBL" id="GAL24419.1"/>
    </source>
</evidence>
<evidence type="ECO:0000313" key="7">
    <source>
        <dbReference type="Proteomes" id="UP000029223"/>
    </source>
</evidence>
<dbReference type="SUPFAM" id="SSF103473">
    <property type="entry name" value="MFS general substrate transporter"/>
    <property type="match status" value="1"/>
</dbReference>
<dbReference type="EMBL" id="BBMS01000004">
    <property type="protein sequence ID" value="GAL24419.1"/>
    <property type="molecule type" value="Genomic_DNA"/>
</dbReference>
<feature type="domain" description="Major facilitator superfamily (MFS) profile" evidence="5">
    <location>
        <begin position="1"/>
        <end position="195"/>
    </location>
</feature>
<reference evidence="7" key="1">
    <citation type="submission" date="2014-09" db="EMBL/GenBank/DDBJ databases">
        <title>Vibrio variabilis JCM 19239. (C206) whole genome shotgun sequence.</title>
        <authorList>
            <person name="Sawabe T."/>
            <person name="Meirelles P."/>
            <person name="Nakanishi M."/>
            <person name="Sayaka M."/>
            <person name="Hattori M."/>
            <person name="Ohkuma M."/>
        </authorList>
    </citation>
    <scope>NUCLEOTIDE SEQUENCE [LARGE SCALE GENOMIC DNA]</scope>
    <source>
        <strain evidence="7">JCM 19239</strain>
    </source>
</reference>
<accession>A0ABQ0J6N0</accession>
<dbReference type="PROSITE" id="PS50850">
    <property type="entry name" value="MFS"/>
    <property type="match status" value="1"/>
</dbReference>
<evidence type="ECO:0000256" key="1">
    <source>
        <dbReference type="ARBA" id="ARBA00022692"/>
    </source>
</evidence>
<dbReference type="InterPro" id="IPR020846">
    <property type="entry name" value="MFS_dom"/>
</dbReference>
<dbReference type="PANTHER" id="PTHR23528">
    <property type="match status" value="1"/>
</dbReference>
<comment type="caution">
    <text evidence="6">The sequence shown here is derived from an EMBL/GenBank/DDBJ whole genome shotgun (WGS) entry which is preliminary data.</text>
</comment>
<dbReference type="InterPro" id="IPR011701">
    <property type="entry name" value="MFS"/>
</dbReference>
<reference evidence="7" key="2">
    <citation type="submission" date="2014-09" db="EMBL/GenBank/DDBJ databases">
        <authorList>
            <consortium name="NBRP consortium"/>
            <person name="Sawabe T."/>
            <person name="Meirelles P."/>
            <person name="Nakanishi M."/>
            <person name="Sayaka M."/>
            <person name="Hattori M."/>
            <person name="Ohkuma M."/>
        </authorList>
    </citation>
    <scope>NUCLEOTIDE SEQUENCE [LARGE SCALE GENOMIC DNA]</scope>
    <source>
        <strain evidence="7">JCM 19239</strain>
    </source>
</reference>
<feature type="transmembrane region" description="Helical" evidence="4">
    <location>
        <begin position="61"/>
        <end position="80"/>
    </location>
</feature>
<proteinExistence type="predicted"/>
<keyword evidence="2 4" id="KW-1133">Transmembrane helix</keyword>
<name>A0ABQ0J6N0_9VIBR</name>
<dbReference type="Proteomes" id="UP000029223">
    <property type="component" value="Unassembled WGS sequence"/>
</dbReference>